<dbReference type="PANTHER" id="PTHR13225">
    <property type="entry name" value="MISEXPRESSION SUPPRESSOR OF RAS 6"/>
    <property type="match status" value="1"/>
</dbReference>
<protein>
    <submittedName>
        <fullName evidence="2">Uncharacterized protein</fullName>
    </submittedName>
</protein>
<proteinExistence type="inferred from homology"/>
<dbReference type="PANTHER" id="PTHR13225:SF3">
    <property type="entry name" value="UPF0489 PROTEIN C5ORF22"/>
    <property type="match status" value="1"/>
</dbReference>
<reference evidence="2" key="1">
    <citation type="submission" date="2024-06" db="EMBL/GenBank/DDBJ databases">
        <authorList>
            <person name="Liu X."/>
            <person name="Lenzi L."/>
            <person name="Haldenby T S."/>
            <person name="Uol C."/>
        </authorList>
    </citation>
    <scope>NUCLEOTIDE SEQUENCE</scope>
</reference>
<organism evidence="2 3">
    <name type="scientific">Calicophoron daubneyi</name>
    <name type="common">Rumen fluke</name>
    <name type="synonym">Paramphistomum daubneyi</name>
    <dbReference type="NCBI Taxonomy" id="300641"/>
    <lineage>
        <taxon>Eukaryota</taxon>
        <taxon>Metazoa</taxon>
        <taxon>Spiralia</taxon>
        <taxon>Lophotrochozoa</taxon>
        <taxon>Platyhelminthes</taxon>
        <taxon>Trematoda</taxon>
        <taxon>Digenea</taxon>
        <taxon>Plagiorchiida</taxon>
        <taxon>Pronocephalata</taxon>
        <taxon>Paramphistomoidea</taxon>
        <taxon>Paramphistomidae</taxon>
        <taxon>Calicophoron</taxon>
    </lineage>
</organism>
<dbReference type="AlphaFoldDB" id="A0AAV2TX63"/>
<gene>
    <name evidence="2" type="ORF">CDAUBV1_LOCUS16712</name>
</gene>
<name>A0AAV2TX63_CALDB</name>
<sequence>MSDTSQPSYDEGFPFGRLPSTDYEISTLMEQNDQYILSSVGANLIKAIQFVYPFWSSYEELVSISHLGLSYLDEEPMFCFCSDLSRTKCSAKESSTGEHHIIAPEECSEDWRYIYLQSPAQKASEILKSYKKKTSFILDIDEDFFGVHLPGHKLTEAGLTMDDIRKLENTTLFLFCPKSPSLEKVIDEWFKEIIDNLITRCSDNSGVVSGVCGNTLLLEVTEEIQSNAQSWFCEVDIRKHLAELFFILTQSTMTGNKLKAFANTGLCLSSSWSTHLSEPHLHLCVGQIISNTSPVKEFIPSDNDLQQLAGDIAKVLQSLPHRPIVITISRSSRNGYTPRSQQMLIENTILGLLKSFLSVETKDVVYSPNLAGGISGWDQRWKQ</sequence>
<comment type="caution">
    <text evidence="2">The sequence shown here is derived from an EMBL/GenBank/DDBJ whole genome shotgun (WGS) entry which is preliminary data.</text>
</comment>
<dbReference type="EMBL" id="CAXLJL010000878">
    <property type="protein sequence ID" value="CAL5141473.1"/>
    <property type="molecule type" value="Genomic_DNA"/>
</dbReference>
<evidence type="ECO:0000256" key="1">
    <source>
        <dbReference type="ARBA" id="ARBA00007099"/>
    </source>
</evidence>
<dbReference type="Proteomes" id="UP001497525">
    <property type="component" value="Unassembled WGS sequence"/>
</dbReference>
<accession>A0AAV2TX63</accession>
<evidence type="ECO:0000313" key="2">
    <source>
        <dbReference type="EMBL" id="CAL5141473.1"/>
    </source>
</evidence>
<dbReference type="InterPro" id="IPR024131">
    <property type="entry name" value="UPF0489"/>
</dbReference>
<comment type="similarity">
    <text evidence="1">Belongs to the UPF0489 family.</text>
</comment>
<evidence type="ECO:0000313" key="3">
    <source>
        <dbReference type="Proteomes" id="UP001497525"/>
    </source>
</evidence>